<proteinExistence type="predicted"/>
<gene>
    <name evidence="3" type="ORF">MVEN_01125700</name>
</gene>
<dbReference type="InterPro" id="IPR045339">
    <property type="entry name" value="DUF6534"/>
</dbReference>
<keyword evidence="1" id="KW-0812">Transmembrane</keyword>
<dbReference type="Pfam" id="PF20152">
    <property type="entry name" value="DUF6534"/>
    <property type="match status" value="1"/>
</dbReference>
<dbReference type="AlphaFoldDB" id="A0A8H7D079"/>
<keyword evidence="4" id="KW-1185">Reference proteome</keyword>
<evidence type="ECO:0000256" key="1">
    <source>
        <dbReference type="SAM" id="Phobius"/>
    </source>
</evidence>
<keyword evidence="1" id="KW-1133">Transmembrane helix</keyword>
<dbReference type="Proteomes" id="UP000620124">
    <property type="component" value="Unassembled WGS sequence"/>
</dbReference>
<dbReference type="PANTHER" id="PTHR40465:SF1">
    <property type="entry name" value="DUF6534 DOMAIN-CONTAINING PROTEIN"/>
    <property type="match status" value="1"/>
</dbReference>
<sequence length="226" mass="24794">MLQLFTTPTSINHHHHNMKGWGYVGATSRFSGLLLRIYADITFHLFRFSALTSIAEPFFKAITGSVQGLAACCDIAITVALIFYLHSKREKGVLSTKKIVDTLILYALGRGILTAITQIIFLVLNVGFTVQTWWQPFHQLVGKLYVNSIVASLNVRNTVRGNGTANVSSEPSYAATPDPTSHVNLEFMPRKRTPASTFATSTFDVGASTHSQLDIDIKTDTTTSAI</sequence>
<reference evidence="3" key="1">
    <citation type="submission" date="2020-05" db="EMBL/GenBank/DDBJ databases">
        <title>Mycena genomes resolve the evolution of fungal bioluminescence.</title>
        <authorList>
            <person name="Tsai I.J."/>
        </authorList>
    </citation>
    <scope>NUCLEOTIDE SEQUENCE</scope>
    <source>
        <strain evidence="3">CCC161011</strain>
    </source>
</reference>
<evidence type="ECO:0000259" key="2">
    <source>
        <dbReference type="Pfam" id="PF20152"/>
    </source>
</evidence>
<dbReference type="PANTHER" id="PTHR40465">
    <property type="entry name" value="CHROMOSOME 1, WHOLE GENOME SHOTGUN SEQUENCE"/>
    <property type="match status" value="1"/>
</dbReference>
<comment type="caution">
    <text evidence="3">The sequence shown here is derived from an EMBL/GenBank/DDBJ whole genome shotgun (WGS) entry which is preliminary data.</text>
</comment>
<feature type="domain" description="DUF6534" evidence="2">
    <location>
        <begin position="70"/>
        <end position="157"/>
    </location>
</feature>
<accession>A0A8H7D079</accession>
<dbReference type="EMBL" id="JACAZI010000008">
    <property type="protein sequence ID" value="KAF7354371.1"/>
    <property type="molecule type" value="Genomic_DNA"/>
</dbReference>
<evidence type="ECO:0000313" key="3">
    <source>
        <dbReference type="EMBL" id="KAF7354371.1"/>
    </source>
</evidence>
<keyword evidence="1" id="KW-0472">Membrane</keyword>
<feature type="transmembrane region" description="Helical" evidence="1">
    <location>
        <begin position="20"/>
        <end position="38"/>
    </location>
</feature>
<evidence type="ECO:0000313" key="4">
    <source>
        <dbReference type="Proteomes" id="UP000620124"/>
    </source>
</evidence>
<protein>
    <recommendedName>
        <fullName evidence="2">DUF6534 domain-containing protein</fullName>
    </recommendedName>
</protein>
<feature type="transmembrane region" description="Helical" evidence="1">
    <location>
        <begin position="104"/>
        <end position="128"/>
    </location>
</feature>
<organism evidence="3 4">
    <name type="scientific">Mycena venus</name>
    <dbReference type="NCBI Taxonomy" id="2733690"/>
    <lineage>
        <taxon>Eukaryota</taxon>
        <taxon>Fungi</taxon>
        <taxon>Dikarya</taxon>
        <taxon>Basidiomycota</taxon>
        <taxon>Agaricomycotina</taxon>
        <taxon>Agaricomycetes</taxon>
        <taxon>Agaricomycetidae</taxon>
        <taxon>Agaricales</taxon>
        <taxon>Marasmiineae</taxon>
        <taxon>Mycenaceae</taxon>
        <taxon>Mycena</taxon>
    </lineage>
</organism>
<feature type="transmembrane region" description="Helical" evidence="1">
    <location>
        <begin position="58"/>
        <end position="84"/>
    </location>
</feature>
<name>A0A8H7D079_9AGAR</name>
<dbReference type="OrthoDB" id="3270417at2759"/>